<organism evidence="1 2">
    <name type="scientific">Candidatus Enterovibrio escicola</name>
    <dbReference type="NCBI Taxonomy" id="1927127"/>
    <lineage>
        <taxon>Bacteria</taxon>
        <taxon>Pseudomonadati</taxon>
        <taxon>Pseudomonadota</taxon>
        <taxon>Gammaproteobacteria</taxon>
        <taxon>Vibrionales</taxon>
        <taxon>Vibrionaceae</taxon>
        <taxon>Enterovibrio</taxon>
    </lineage>
</organism>
<dbReference type="AlphaFoldDB" id="A0A2A5T0J5"/>
<dbReference type="Proteomes" id="UP000219020">
    <property type="component" value="Unassembled WGS sequence"/>
</dbReference>
<proteinExistence type="predicted"/>
<evidence type="ECO:0000313" key="1">
    <source>
        <dbReference type="EMBL" id="PCS21687.1"/>
    </source>
</evidence>
<sequence length="45" mass="5221">MTKVAMANMDDRKPVLEMVDEIWGVYSEIKVISLVHWSGNLQTRE</sequence>
<reference evidence="2" key="1">
    <citation type="submission" date="2017-04" db="EMBL/GenBank/DDBJ databases">
        <title>Genome evolution of the luminous symbionts of deep sea anglerfish.</title>
        <authorList>
            <person name="Hendry T.A."/>
        </authorList>
    </citation>
    <scope>NUCLEOTIDE SEQUENCE [LARGE SCALE GENOMIC DNA]</scope>
</reference>
<comment type="caution">
    <text evidence="1">The sequence shown here is derived from an EMBL/GenBank/DDBJ whole genome shotgun (WGS) entry which is preliminary data.</text>
</comment>
<keyword evidence="2" id="KW-1185">Reference proteome</keyword>
<protein>
    <submittedName>
        <fullName evidence="1">Mobile element protein</fullName>
    </submittedName>
</protein>
<accession>A0A2A5T0J5</accession>
<name>A0A2A5T0J5_9GAMM</name>
<dbReference type="EMBL" id="NBYY01000031">
    <property type="protein sequence ID" value="PCS21687.1"/>
    <property type="molecule type" value="Genomic_DNA"/>
</dbReference>
<gene>
    <name evidence="1" type="ORF">BTN49_2699</name>
</gene>
<evidence type="ECO:0000313" key="2">
    <source>
        <dbReference type="Proteomes" id="UP000219020"/>
    </source>
</evidence>